<feature type="compositionally biased region" description="Basic and acidic residues" evidence="1">
    <location>
        <begin position="35"/>
        <end position="47"/>
    </location>
</feature>
<dbReference type="AlphaFoldDB" id="A0A6J1SMB2"/>
<reference evidence="3" key="1">
    <citation type="submission" date="2025-08" db="UniProtKB">
        <authorList>
            <consortium name="RefSeq"/>
        </authorList>
    </citation>
    <scope>IDENTIFICATION</scope>
    <source>
        <tissue evidence="3">Whole organism</tissue>
    </source>
</reference>
<dbReference type="GeneID" id="113209227"/>
<name>A0A6J1SMB2_FRAOC</name>
<feature type="region of interest" description="Disordered" evidence="1">
    <location>
        <begin position="93"/>
        <end position="163"/>
    </location>
</feature>
<evidence type="ECO:0000313" key="2">
    <source>
        <dbReference type="Proteomes" id="UP000504606"/>
    </source>
</evidence>
<dbReference type="RefSeq" id="XP_026282434.2">
    <property type="nucleotide sequence ID" value="XM_026426649.2"/>
</dbReference>
<accession>A0A6J1SMB2</accession>
<dbReference type="KEGG" id="foc:113209227"/>
<evidence type="ECO:0000313" key="3">
    <source>
        <dbReference type="RefSeq" id="XP_026282434.2"/>
    </source>
</evidence>
<feature type="region of interest" description="Disordered" evidence="1">
    <location>
        <begin position="17"/>
        <end position="47"/>
    </location>
</feature>
<proteinExistence type="predicted"/>
<keyword evidence="2" id="KW-1185">Reference proteome</keyword>
<feature type="compositionally biased region" description="Acidic residues" evidence="1">
    <location>
        <begin position="134"/>
        <end position="151"/>
    </location>
</feature>
<organism evidence="2 3">
    <name type="scientific">Frankliniella occidentalis</name>
    <name type="common">Western flower thrips</name>
    <name type="synonym">Euthrips occidentalis</name>
    <dbReference type="NCBI Taxonomy" id="133901"/>
    <lineage>
        <taxon>Eukaryota</taxon>
        <taxon>Metazoa</taxon>
        <taxon>Ecdysozoa</taxon>
        <taxon>Arthropoda</taxon>
        <taxon>Hexapoda</taxon>
        <taxon>Insecta</taxon>
        <taxon>Pterygota</taxon>
        <taxon>Neoptera</taxon>
        <taxon>Paraneoptera</taxon>
        <taxon>Thysanoptera</taxon>
        <taxon>Terebrantia</taxon>
        <taxon>Thripoidea</taxon>
        <taxon>Thripidae</taxon>
        <taxon>Frankliniella</taxon>
    </lineage>
</organism>
<dbReference type="Proteomes" id="UP000504606">
    <property type="component" value="Unplaced"/>
</dbReference>
<evidence type="ECO:0000256" key="1">
    <source>
        <dbReference type="SAM" id="MobiDB-lite"/>
    </source>
</evidence>
<gene>
    <name evidence="3" type="primary">LOC113209227</name>
</gene>
<protein>
    <submittedName>
        <fullName evidence="3">Uncharacterized protein LOC113209227</fullName>
    </submittedName>
</protein>
<sequence>MPRKKKSVGTKLMEKRMYGRRARASRQALETEEEGVQRRARAAEHTRAWRERVLAQRAAELEEARAQRWCEQAAEAAARLQPRPLALRPVLAVQVDDDEGLGEEPTGGEADEDQPGPVKDPFSGRALEGLTVEVDIEEAGVKEEEEEDEDAYPGLTTDGVPQFLHPVVPDVQTQILSPCSPDLLRFPSRPEIPEKYRKNLLKNTPPYPPPPGGHLEWCKDLRQWIKVIPKTFTLRCPLSKSSAGN</sequence>